<feature type="binding site" evidence="5">
    <location>
        <position position="234"/>
    </location>
    <ligand>
        <name>pyridoxal 5'-phosphate</name>
        <dbReference type="ChEBI" id="CHEBI:597326"/>
    </ligand>
</feature>
<evidence type="ECO:0000256" key="8">
    <source>
        <dbReference type="RuleBase" id="RU003738"/>
    </source>
</evidence>
<evidence type="ECO:0000256" key="7">
    <source>
        <dbReference type="PIRSR" id="PIRSR600183-50"/>
    </source>
</evidence>
<dbReference type="EMBL" id="REFJ01000001">
    <property type="protein sequence ID" value="RMA82201.1"/>
    <property type="molecule type" value="Genomic_DNA"/>
</dbReference>
<comment type="pathway">
    <text evidence="5 8">Amino-acid biosynthesis; L-lysine biosynthesis via DAP pathway; L-lysine from DL-2,6-diaminopimelate: step 1/1.</text>
</comment>
<dbReference type="InterPro" id="IPR022653">
    <property type="entry name" value="De-COase2_pyr-phos_BS"/>
</dbReference>
<dbReference type="NCBIfam" id="TIGR01048">
    <property type="entry name" value="lysA"/>
    <property type="match status" value="1"/>
</dbReference>
<dbReference type="InterPro" id="IPR029066">
    <property type="entry name" value="PLP-binding_barrel"/>
</dbReference>
<dbReference type="PRINTS" id="PR01181">
    <property type="entry name" value="DAPDCRBXLASE"/>
</dbReference>
<comment type="subunit">
    <text evidence="5">Homodimer.</text>
</comment>
<dbReference type="Pfam" id="PF00278">
    <property type="entry name" value="Orn_DAP_Arg_deC"/>
    <property type="match status" value="1"/>
</dbReference>
<comment type="caution">
    <text evidence="11">The sequence shown here is derived from an EMBL/GenBank/DDBJ whole genome shotgun (WGS) entry which is preliminary data.</text>
</comment>
<keyword evidence="5" id="KW-0028">Amino-acid biosynthesis</keyword>
<keyword evidence="4 5" id="KW-0456">Lyase</keyword>
<protein>
    <recommendedName>
        <fullName evidence="5 6">Diaminopimelate decarboxylase</fullName>
        <shortName evidence="5">DAP decarboxylase</shortName>
        <shortName evidence="5">DAPDC</shortName>
        <ecNumber evidence="5 6">4.1.1.20</ecNumber>
    </recommendedName>
</protein>
<proteinExistence type="inferred from homology"/>
<feature type="active site" description="Proton donor" evidence="7">
    <location>
        <position position="340"/>
    </location>
</feature>
<feature type="modified residue" description="N6-(pyridoxal phosphate)lysine" evidence="5 7">
    <location>
        <position position="55"/>
    </location>
</feature>
<dbReference type="InterPro" id="IPR022644">
    <property type="entry name" value="De-COase2_N"/>
</dbReference>
<dbReference type="UniPathway" id="UPA00034">
    <property type="reaction ID" value="UER00027"/>
</dbReference>
<reference evidence="11 12" key="1">
    <citation type="submission" date="2018-10" db="EMBL/GenBank/DDBJ databases">
        <title>Genomic Encyclopedia of Type Strains, Phase IV (KMG-IV): sequencing the most valuable type-strain genomes for metagenomic binning, comparative biology and taxonomic classification.</title>
        <authorList>
            <person name="Goeker M."/>
        </authorList>
    </citation>
    <scope>NUCLEOTIDE SEQUENCE [LARGE SCALE GENOMIC DNA]</scope>
    <source>
        <strain evidence="11 12">DSM 25080</strain>
    </source>
</reference>
<dbReference type="GO" id="GO:0008836">
    <property type="term" value="F:diaminopimelate decarboxylase activity"/>
    <property type="evidence" value="ECO:0007669"/>
    <property type="project" value="UniProtKB-UniRule"/>
</dbReference>
<feature type="binding site" evidence="5">
    <location>
        <position position="368"/>
    </location>
    <ligand>
        <name>substrate</name>
    </ligand>
</feature>
<dbReference type="Proteomes" id="UP000267187">
    <property type="component" value="Unassembled WGS sequence"/>
</dbReference>
<accession>A0A3M0AAN1</accession>
<dbReference type="InterPro" id="IPR002986">
    <property type="entry name" value="DAP_deCOOHase_LysA"/>
</dbReference>
<dbReference type="PRINTS" id="PR01179">
    <property type="entry name" value="ODADCRBXLASE"/>
</dbReference>
<dbReference type="Gene3D" id="2.40.37.10">
    <property type="entry name" value="Lyase, Ornithine Decarboxylase, Chain A, domain 1"/>
    <property type="match status" value="1"/>
</dbReference>
<dbReference type="AlphaFoldDB" id="A0A3M0AAN1"/>
<keyword evidence="3 5" id="KW-0663">Pyridoxal phosphate</keyword>
<feature type="binding site" evidence="5">
    <location>
        <position position="341"/>
    </location>
    <ligand>
        <name>substrate</name>
    </ligand>
</feature>
<evidence type="ECO:0000259" key="9">
    <source>
        <dbReference type="Pfam" id="PF00278"/>
    </source>
</evidence>
<comment type="function">
    <text evidence="5">Specifically catalyzes the decarboxylation of meso-diaminopimelate (meso-DAP) to L-lysine.</text>
</comment>
<dbReference type="GO" id="GO:0030170">
    <property type="term" value="F:pyridoxal phosphate binding"/>
    <property type="evidence" value="ECO:0007669"/>
    <property type="project" value="UniProtKB-UniRule"/>
</dbReference>
<feature type="binding site" evidence="5">
    <location>
        <begin position="268"/>
        <end position="271"/>
    </location>
    <ligand>
        <name>pyridoxal 5'-phosphate</name>
        <dbReference type="ChEBI" id="CHEBI:597326"/>
    </ligand>
</feature>
<dbReference type="PANTHER" id="PTHR43727:SF2">
    <property type="entry name" value="GROUP IV DECARBOXYLASE"/>
    <property type="match status" value="1"/>
</dbReference>
<dbReference type="HAMAP" id="MF_02120">
    <property type="entry name" value="LysA"/>
    <property type="match status" value="1"/>
</dbReference>
<comment type="catalytic activity">
    <reaction evidence="5 8">
        <text>meso-2,6-diaminopimelate + H(+) = L-lysine + CO2</text>
        <dbReference type="Rhea" id="RHEA:15101"/>
        <dbReference type="ChEBI" id="CHEBI:15378"/>
        <dbReference type="ChEBI" id="CHEBI:16526"/>
        <dbReference type="ChEBI" id="CHEBI:32551"/>
        <dbReference type="ChEBI" id="CHEBI:57791"/>
        <dbReference type="EC" id="4.1.1.20"/>
    </reaction>
</comment>
<dbReference type="PANTHER" id="PTHR43727">
    <property type="entry name" value="DIAMINOPIMELATE DECARBOXYLASE"/>
    <property type="match status" value="1"/>
</dbReference>
<evidence type="ECO:0000313" key="11">
    <source>
        <dbReference type="EMBL" id="RMA82201.1"/>
    </source>
</evidence>
<feature type="binding site" evidence="5">
    <location>
        <position position="368"/>
    </location>
    <ligand>
        <name>pyridoxal 5'-phosphate</name>
        <dbReference type="ChEBI" id="CHEBI:597326"/>
    </ligand>
</feature>
<name>A0A3M0AAN1_9GAMM</name>
<evidence type="ECO:0000256" key="4">
    <source>
        <dbReference type="ARBA" id="ARBA00023239"/>
    </source>
</evidence>
<evidence type="ECO:0000256" key="1">
    <source>
        <dbReference type="ARBA" id="ARBA00001933"/>
    </source>
</evidence>
<dbReference type="SUPFAM" id="SSF50621">
    <property type="entry name" value="Alanine racemase C-terminal domain-like"/>
    <property type="match status" value="1"/>
</dbReference>
<sequence length="413" mass="44876">MSPINTNFSSTVIREAANTFGTPLYLYDEAAIRHAFLAWHEAPSHHSVLTCYAVKANSNIAVLQLLSRLGAGFDIVSQGELERVLHAGGLPERIVFSGVGKSTAAIARALEVGIKCFNVESIRELEHINSVAAERGLSAKVSLRVNPDVDANTHPYISTGLKSNKFGISHEEAVSAYRYASSLAHLDVVGIDCHIGSQITELEPFLASLDRLLELIDQLAEDGIHLRHLDLGGGLGICYTDEQVPSAQSYIAAVSEKLGSRSLELVFEPGRSIVANAGILITEVILSKENTGKHFAIVDAAMNDLMRPALYQGHHHIDVVAGPRILAATEQSWDIVGPVCETGDFLGLNRQLSIAERDLLVIHSAGAYGFTMSSNYNSRPRCAEVLLRKDQLVEIRSREVITDLFAHEQLLAE</sequence>
<dbReference type="InterPro" id="IPR022643">
    <property type="entry name" value="De-COase2_C"/>
</dbReference>
<keyword evidence="2 5" id="KW-0210">Decarboxylase</keyword>
<evidence type="ECO:0000256" key="3">
    <source>
        <dbReference type="ARBA" id="ARBA00022898"/>
    </source>
</evidence>
<dbReference type="InterPro" id="IPR000183">
    <property type="entry name" value="Orn/DAP/Arg_de-COase"/>
</dbReference>
<organism evidence="11 12">
    <name type="scientific">Umboniibacter marinipuniceus</name>
    <dbReference type="NCBI Taxonomy" id="569599"/>
    <lineage>
        <taxon>Bacteria</taxon>
        <taxon>Pseudomonadati</taxon>
        <taxon>Pseudomonadota</taxon>
        <taxon>Gammaproteobacteria</taxon>
        <taxon>Cellvibrionales</taxon>
        <taxon>Cellvibrionaceae</taxon>
        <taxon>Umboniibacter</taxon>
    </lineage>
</organism>
<dbReference type="PROSITE" id="PS00878">
    <property type="entry name" value="ODR_DC_2_1"/>
    <property type="match status" value="1"/>
</dbReference>
<dbReference type="GO" id="GO:0009089">
    <property type="term" value="P:lysine biosynthetic process via diaminopimelate"/>
    <property type="evidence" value="ECO:0007669"/>
    <property type="project" value="UniProtKB-UniRule"/>
</dbReference>
<feature type="domain" description="Orn/DAP/Arg decarboxylase 2 N-terminal" evidence="10">
    <location>
        <begin position="30"/>
        <end position="275"/>
    </location>
</feature>
<comment type="cofactor">
    <cofactor evidence="1 5 7 8">
        <name>pyridoxal 5'-phosphate</name>
        <dbReference type="ChEBI" id="CHEBI:597326"/>
    </cofactor>
</comment>
<dbReference type="RefSeq" id="WP_121875548.1">
    <property type="nucleotide sequence ID" value="NZ_REFJ01000001.1"/>
</dbReference>
<comment type="similarity">
    <text evidence="5">Belongs to the Orn/Lys/Arg decarboxylase class-II family. LysA subfamily.</text>
</comment>
<keyword evidence="12" id="KW-1185">Reference proteome</keyword>
<dbReference type="PROSITE" id="PS00879">
    <property type="entry name" value="ODR_DC_2_2"/>
    <property type="match status" value="1"/>
</dbReference>
<dbReference type="FunFam" id="3.20.20.10:FF:000003">
    <property type="entry name" value="Diaminopimelate decarboxylase"/>
    <property type="match status" value="1"/>
</dbReference>
<dbReference type="CDD" id="cd06828">
    <property type="entry name" value="PLPDE_III_DapDC"/>
    <property type="match status" value="1"/>
</dbReference>
<feature type="binding site" evidence="5">
    <location>
        <position position="271"/>
    </location>
    <ligand>
        <name>substrate</name>
    </ligand>
</feature>
<feature type="domain" description="Orn/DAP/Arg decarboxylase 2 C-terminal" evidence="9">
    <location>
        <begin position="26"/>
        <end position="366"/>
    </location>
</feature>
<feature type="binding site" evidence="5">
    <location>
        <position position="311"/>
    </location>
    <ligand>
        <name>substrate</name>
    </ligand>
</feature>
<dbReference type="EC" id="4.1.1.20" evidence="5 6"/>
<dbReference type="SUPFAM" id="SSF51419">
    <property type="entry name" value="PLP-binding barrel"/>
    <property type="match status" value="1"/>
</dbReference>
<dbReference type="OrthoDB" id="9802241at2"/>
<dbReference type="Gene3D" id="3.20.20.10">
    <property type="entry name" value="Alanine racemase"/>
    <property type="match status" value="1"/>
</dbReference>
<evidence type="ECO:0000313" key="12">
    <source>
        <dbReference type="Proteomes" id="UP000267187"/>
    </source>
</evidence>
<dbReference type="Pfam" id="PF02784">
    <property type="entry name" value="Orn_Arg_deC_N"/>
    <property type="match status" value="1"/>
</dbReference>
<evidence type="ECO:0000256" key="2">
    <source>
        <dbReference type="ARBA" id="ARBA00022793"/>
    </source>
</evidence>
<evidence type="ECO:0000256" key="5">
    <source>
        <dbReference type="HAMAP-Rule" id="MF_02120"/>
    </source>
</evidence>
<evidence type="ECO:0000256" key="6">
    <source>
        <dbReference type="NCBIfam" id="TIGR01048"/>
    </source>
</evidence>
<gene>
    <name evidence="5" type="primary">lysA</name>
    <name evidence="11" type="ORF">DFR27_0149</name>
</gene>
<evidence type="ECO:0000259" key="10">
    <source>
        <dbReference type="Pfam" id="PF02784"/>
    </source>
</evidence>
<keyword evidence="5 8" id="KW-0457">Lysine biosynthesis</keyword>
<feature type="binding site" evidence="5">
    <location>
        <position position="307"/>
    </location>
    <ligand>
        <name>substrate</name>
    </ligand>
</feature>
<dbReference type="InterPro" id="IPR009006">
    <property type="entry name" value="Ala_racemase/Decarboxylase_C"/>
</dbReference>
<dbReference type="InterPro" id="IPR022657">
    <property type="entry name" value="De-COase2_CS"/>
</dbReference>